<name>A0ABU8XX81_9PROT</name>
<keyword evidence="3" id="KW-1185">Reference proteome</keyword>
<proteinExistence type="predicted"/>
<protein>
    <submittedName>
        <fullName evidence="2">Uncharacterized protein</fullName>
    </submittedName>
</protein>
<dbReference type="Proteomes" id="UP001375743">
    <property type="component" value="Unassembled WGS sequence"/>
</dbReference>
<dbReference type="RefSeq" id="WP_418161670.1">
    <property type="nucleotide sequence ID" value="NZ_JBBLZC010000035.1"/>
</dbReference>
<dbReference type="EMBL" id="JBBLZC010000035">
    <property type="protein sequence ID" value="MEK0085822.1"/>
    <property type="molecule type" value="Genomic_DNA"/>
</dbReference>
<reference evidence="2 3" key="1">
    <citation type="submission" date="2024-01" db="EMBL/GenBank/DDBJ databases">
        <title>Multi-omics insights into the function and evolution of sodium benzoate biodegradation pathways in Benzoatithermus flavus gen. nov., sp. nov. from hot spring.</title>
        <authorList>
            <person name="Hu C.-J."/>
            <person name="Li W.-J."/>
        </authorList>
    </citation>
    <scope>NUCLEOTIDE SEQUENCE [LARGE SCALE GENOMIC DNA]</scope>
    <source>
        <strain evidence="2 3">SYSU G07066</strain>
    </source>
</reference>
<sequence>MPRRSGPGTRQVLIAAVAITGALAGPARAGDYPAGNDLREIRVGMRVADLPTEGYAGFACAADPERKLHGWAEYATCPRDEHGLHAIAFGYDERSNVLGPLDDKYQGTKVAGHPVLLTLLVGDDGRVDGLEMRTDPKARLYLRKKAFLFANQVKARYGEEGWVCSSAPPTGDEAPVGGTFIKEHCEKRADGRRLVLERELLRHSGEELRQFVGETRFTILREG</sequence>
<evidence type="ECO:0000256" key="1">
    <source>
        <dbReference type="SAM" id="SignalP"/>
    </source>
</evidence>
<feature type="signal peptide" evidence="1">
    <location>
        <begin position="1"/>
        <end position="29"/>
    </location>
</feature>
<accession>A0ABU8XX81</accession>
<feature type="chain" id="PRO_5046120306" evidence="1">
    <location>
        <begin position="30"/>
        <end position="223"/>
    </location>
</feature>
<comment type="caution">
    <text evidence="2">The sequence shown here is derived from an EMBL/GenBank/DDBJ whole genome shotgun (WGS) entry which is preliminary data.</text>
</comment>
<evidence type="ECO:0000313" key="2">
    <source>
        <dbReference type="EMBL" id="MEK0085822.1"/>
    </source>
</evidence>
<organism evidence="2 3">
    <name type="scientific">Benzoatithermus flavus</name>
    <dbReference type="NCBI Taxonomy" id="3108223"/>
    <lineage>
        <taxon>Bacteria</taxon>
        <taxon>Pseudomonadati</taxon>
        <taxon>Pseudomonadota</taxon>
        <taxon>Alphaproteobacteria</taxon>
        <taxon>Geminicoccales</taxon>
        <taxon>Geminicoccaceae</taxon>
        <taxon>Benzoatithermus</taxon>
    </lineage>
</organism>
<evidence type="ECO:0000313" key="3">
    <source>
        <dbReference type="Proteomes" id="UP001375743"/>
    </source>
</evidence>
<gene>
    <name evidence="2" type="ORF">U1T56_21925</name>
</gene>
<keyword evidence="1" id="KW-0732">Signal</keyword>